<keyword evidence="2" id="KW-1185">Reference proteome</keyword>
<evidence type="ECO:0000313" key="1">
    <source>
        <dbReference type="EMBL" id="KAK3381162.1"/>
    </source>
</evidence>
<dbReference type="AlphaFoldDB" id="A0AAE0NGM6"/>
<gene>
    <name evidence="1" type="ORF">B0H63DRAFT_523897</name>
</gene>
<reference evidence="1" key="1">
    <citation type="journal article" date="2023" name="Mol. Phylogenet. Evol.">
        <title>Genome-scale phylogeny and comparative genomics of the fungal order Sordariales.</title>
        <authorList>
            <person name="Hensen N."/>
            <person name="Bonometti L."/>
            <person name="Westerberg I."/>
            <person name="Brannstrom I.O."/>
            <person name="Guillou S."/>
            <person name="Cros-Aarteil S."/>
            <person name="Calhoun S."/>
            <person name="Haridas S."/>
            <person name="Kuo A."/>
            <person name="Mondo S."/>
            <person name="Pangilinan J."/>
            <person name="Riley R."/>
            <person name="LaButti K."/>
            <person name="Andreopoulos B."/>
            <person name="Lipzen A."/>
            <person name="Chen C."/>
            <person name="Yan M."/>
            <person name="Daum C."/>
            <person name="Ng V."/>
            <person name="Clum A."/>
            <person name="Steindorff A."/>
            <person name="Ohm R.A."/>
            <person name="Martin F."/>
            <person name="Silar P."/>
            <person name="Natvig D.O."/>
            <person name="Lalanne C."/>
            <person name="Gautier V."/>
            <person name="Ament-Velasquez S.L."/>
            <person name="Kruys A."/>
            <person name="Hutchinson M.I."/>
            <person name="Powell A.J."/>
            <person name="Barry K."/>
            <person name="Miller A.N."/>
            <person name="Grigoriev I.V."/>
            <person name="Debuchy R."/>
            <person name="Gladieux P."/>
            <person name="Hiltunen Thoren M."/>
            <person name="Johannesson H."/>
        </authorList>
    </citation>
    <scope>NUCLEOTIDE SEQUENCE</scope>
    <source>
        <strain evidence="1">CBS 232.78</strain>
    </source>
</reference>
<proteinExistence type="predicted"/>
<organism evidence="1 2">
    <name type="scientific">Podospora didyma</name>
    <dbReference type="NCBI Taxonomy" id="330526"/>
    <lineage>
        <taxon>Eukaryota</taxon>
        <taxon>Fungi</taxon>
        <taxon>Dikarya</taxon>
        <taxon>Ascomycota</taxon>
        <taxon>Pezizomycotina</taxon>
        <taxon>Sordariomycetes</taxon>
        <taxon>Sordariomycetidae</taxon>
        <taxon>Sordariales</taxon>
        <taxon>Podosporaceae</taxon>
        <taxon>Podospora</taxon>
    </lineage>
</organism>
<evidence type="ECO:0000313" key="2">
    <source>
        <dbReference type="Proteomes" id="UP001285441"/>
    </source>
</evidence>
<dbReference type="Proteomes" id="UP001285441">
    <property type="component" value="Unassembled WGS sequence"/>
</dbReference>
<sequence length="204" mass="22266">MVGRAREQPSWLDAANPHDLWVSLPKLEHVAIIEHMTDALACEIFKAAMQAPMLKHLHLASAFHSRPPNGGNMTAVGWALGILDSAAVFQSLECFSLIPNAGIPVSLARRVLSLVLPERFTKLRLAIDNKGVASRSLRLDALDEAIYAISRLENLCRLELMVVSLDACAMPCAVLLVATLPAARLYDTFTGFLVSPRGYHSLEV</sequence>
<reference evidence="1" key="2">
    <citation type="submission" date="2023-06" db="EMBL/GenBank/DDBJ databases">
        <authorList>
            <consortium name="Lawrence Berkeley National Laboratory"/>
            <person name="Haridas S."/>
            <person name="Hensen N."/>
            <person name="Bonometti L."/>
            <person name="Westerberg I."/>
            <person name="Brannstrom I.O."/>
            <person name="Guillou S."/>
            <person name="Cros-Aarteil S."/>
            <person name="Calhoun S."/>
            <person name="Kuo A."/>
            <person name="Mondo S."/>
            <person name="Pangilinan J."/>
            <person name="Riley R."/>
            <person name="LaButti K."/>
            <person name="Andreopoulos B."/>
            <person name="Lipzen A."/>
            <person name="Chen C."/>
            <person name="Yanf M."/>
            <person name="Daum C."/>
            <person name="Ng V."/>
            <person name="Clum A."/>
            <person name="Steindorff A."/>
            <person name="Ohm R."/>
            <person name="Martin F."/>
            <person name="Silar P."/>
            <person name="Natvig D."/>
            <person name="Lalanne C."/>
            <person name="Gautier V."/>
            <person name="Ament-velasquez S.L."/>
            <person name="Kruys A."/>
            <person name="Hutchinson M.I."/>
            <person name="Powell A.J."/>
            <person name="Barry K."/>
            <person name="Miller A.N."/>
            <person name="Grigoriev I.V."/>
            <person name="Debuchy R."/>
            <person name="Gladieux P."/>
            <person name="Thoren M.H."/>
            <person name="Johannesson H."/>
        </authorList>
    </citation>
    <scope>NUCLEOTIDE SEQUENCE</scope>
    <source>
        <strain evidence="1">CBS 232.78</strain>
    </source>
</reference>
<comment type="caution">
    <text evidence="1">The sequence shown here is derived from an EMBL/GenBank/DDBJ whole genome shotgun (WGS) entry which is preliminary data.</text>
</comment>
<protein>
    <submittedName>
        <fullName evidence="1">Uncharacterized protein</fullName>
    </submittedName>
</protein>
<accession>A0AAE0NGM6</accession>
<dbReference type="EMBL" id="JAULSW010000005">
    <property type="protein sequence ID" value="KAK3381162.1"/>
    <property type="molecule type" value="Genomic_DNA"/>
</dbReference>
<name>A0AAE0NGM6_9PEZI</name>